<evidence type="ECO:0000256" key="5">
    <source>
        <dbReference type="ARBA" id="ARBA00022692"/>
    </source>
</evidence>
<feature type="transmembrane region" description="Helical" evidence="8">
    <location>
        <begin position="356"/>
        <end position="375"/>
    </location>
</feature>
<dbReference type="SUPFAM" id="SSF161098">
    <property type="entry name" value="MetI-like"/>
    <property type="match status" value="2"/>
</dbReference>
<comment type="similarity">
    <text evidence="8">Belongs to the binding-protein-dependent transport system permease family.</text>
</comment>
<evidence type="ECO:0000313" key="11">
    <source>
        <dbReference type="Proteomes" id="UP000004509"/>
    </source>
</evidence>
<dbReference type="InterPro" id="IPR000515">
    <property type="entry name" value="MetI-like"/>
</dbReference>
<protein>
    <submittedName>
        <fullName evidence="10">ABC transporter, permease protein</fullName>
    </submittedName>
</protein>
<dbReference type="RefSeq" id="WP_006189334.1">
    <property type="nucleotide sequence ID" value="NZ_ACYH01000049.1"/>
</dbReference>
<feature type="transmembrane region" description="Helical" evidence="8">
    <location>
        <begin position="248"/>
        <end position="270"/>
    </location>
</feature>
<dbReference type="EMBL" id="ACYH01000049">
    <property type="protein sequence ID" value="EEV19637.1"/>
    <property type="molecule type" value="Genomic_DNA"/>
</dbReference>
<evidence type="ECO:0000256" key="7">
    <source>
        <dbReference type="ARBA" id="ARBA00023136"/>
    </source>
</evidence>
<feature type="domain" description="ABC transmembrane type-1" evidence="9">
    <location>
        <begin position="60"/>
        <end position="265"/>
    </location>
</feature>
<dbReference type="eggNOG" id="COG1178">
    <property type="taxonomic scope" value="Bacteria"/>
</dbReference>
<accession>C8PRW7</accession>
<evidence type="ECO:0000256" key="6">
    <source>
        <dbReference type="ARBA" id="ARBA00022989"/>
    </source>
</evidence>
<feature type="transmembrane region" description="Helical" evidence="8">
    <location>
        <begin position="139"/>
        <end position="156"/>
    </location>
</feature>
<feature type="transmembrane region" description="Helical" evidence="8">
    <location>
        <begin position="297"/>
        <end position="320"/>
    </location>
</feature>
<feature type="transmembrane region" description="Helical" evidence="8">
    <location>
        <begin position="21"/>
        <end position="45"/>
    </location>
</feature>
<feature type="transmembrane region" description="Helical" evidence="8">
    <location>
        <begin position="509"/>
        <end position="529"/>
    </location>
</feature>
<sequence length="537" mass="58417">MGSVKRSILTRSIVQNSFTAAGGVLFCAVLIAFFLPLGAAVFPAFGGGSASAVRPLWSAARFTVIQAFLSAAGASVVGLCAAFFCARRSFFGRKLLLSLSAVPLSVPPVVIALAFILFFGKNGLLNKLLMAVSAGRFSTGTFLYSMGGILFVHAFYNFPITMRTVSAAWEQLPEDAEQAAFLLGASPFRVFRTVIFPALRAPLFTSFVITFLYCFFSFVIILLLGGLGSTTLEVELYQTIRRDIHANAAARIALVETGIAAAAVGLYAFLRSKTPDHTEHTQYARRRLRIKGIPEHIFFTVLICIICFCLLFPLASLVWYSLSNSKAPLGISVQAWMKLFQRPTFWVAVRQTVQTGISTAVLSVAAALFFAYTAFQSNRQWHKSLPLLPFAVSSVILGSGWLKLDIAPSLLLLIIVQSSLAWPFAWMQVEIGLAKIPGSVLDAARLLSVSRTDAFFRVFLPLCKTGIVSALCCVFAISAGDASLPLLLHIPNFENLALMLFRFAGSYRFTESAGIAVILAVLTGFLFFIQDAVRERI</sequence>
<reference evidence="10 11" key="1">
    <citation type="submission" date="2009-07" db="EMBL/GenBank/DDBJ databases">
        <authorList>
            <person name="Madupu R."/>
            <person name="Sebastian Y."/>
            <person name="Durkin A.S."/>
            <person name="Torralba M."/>
            <person name="Methe B."/>
            <person name="Sutton G.G."/>
            <person name="Strausberg R.L."/>
            <person name="Nelson K.E."/>
        </authorList>
    </citation>
    <scope>NUCLEOTIDE SEQUENCE [LARGE SCALE GENOMIC DNA]</scope>
    <source>
        <strain evidence="10 11">ATCC 35580</strain>
    </source>
</reference>
<feature type="transmembrane region" description="Helical" evidence="8">
    <location>
        <begin position="96"/>
        <end position="119"/>
    </location>
</feature>
<keyword evidence="3" id="KW-1003">Cell membrane</keyword>
<keyword evidence="2 8" id="KW-0813">Transport</keyword>
<organism evidence="10 11">
    <name type="scientific">Treponema vincentii ATCC 35580</name>
    <dbReference type="NCBI Taxonomy" id="596324"/>
    <lineage>
        <taxon>Bacteria</taxon>
        <taxon>Pseudomonadati</taxon>
        <taxon>Spirochaetota</taxon>
        <taxon>Spirochaetia</taxon>
        <taxon>Spirochaetales</taxon>
        <taxon>Treponemataceae</taxon>
        <taxon>Treponema</taxon>
    </lineage>
</organism>
<keyword evidence="6 8" id="KW-1133">Transmembrane helix</keyword>
<evidence type="ECO:0000313" key="10">
    <source>
        <dbReference type="EMBL" id="EEV19637.1"/>
    </source>
</evidence>
<dbReference type="PANTHER" id="PTHR43357">
    <property type="entry name" value="INNER MEMBRANE ABC TRANSPORTER PERMEASE PROTEIN YDCV"/>
    <property type="match status" value="1"/>
</dbReference>
<feature type="transmembrane region" description="Helical" evidence="8">
    <location>
        <begin position="201"/>
        <end position="228"/>
    </location>
</feature>
<proteinExistence type="inferred from homology"/>
<evidence type="ECO:0000256" key="1">
    <source>
        <dbReference type="ARBA" id="ARBA00004429"/>
    </source>
</evidence>
<dbReference type="CDD" id="cd06261">
    <property type="entry name" value="TM_PBP2"/>
    <property type="match status" value="2"/>
</dbReference>
<evidence type="ECO:0000256" key="8">
    <source>
        <dbReference type="RuleBase" id="RU363032"/>
    </source>
</evidence>
<keyword evidence="5 8" id="KW-0812">Transmembrane</keyword>
<evidence type="ECO:0000256" key="3">
    <source>
        <dbReference type="ARBA" id="ARBA00022475"/>
    </source>
</evidence>
<dbReference type="STRING" id="596324.TREVI0001_1131"/>
<keyword evidence="7 8" id="KW-0472">Membrane</keyword>
<feature type="transmembrane region" description="Helical" evidence="8">
    <location>
        <begin position="65"/>
        <end position="84"/>
    </location>
</feature>
<dbReference type="OrthoDB" id="9776648at2"/>
<feature type="transmembrane region" description="Helical" evidence="8">
    <location>
        <begin position="454"/>
        <end position="477"/>
    </location>
</feature>
<evidence type="ECO:0000256" key="2">
    <source>
        <dbReference type="ARBA" id="ARBA00022448"/>
    </source>
</evidence>
<dbReference type="Pfam" id="PF00528">
    <property type="entry name" value="BPD_transp_1"/>
    <property type="match status" value="1"/>
</dbReference>
<feature type="domain" description="ABC transmembrane type-1" evidence="9">
    <location>
        <begin position="349"/>
        <end position="530"/>
    </location>
</feature>
<dbReference type="GO" id="GO:0005886">
    <property type="term" value="C:plasma membrane"/>
    <property type="evidence" value="ECO:0007669"/>
    <property type="project" value="UniProtKB-SubCell"/>
</dbReference>
<dbReference type="PROSITE" id="PS50928">
    <property type="entry name" value="ABC_TM1"/>
    <property type="match status" value="2"/>
</dbReference>
<name>C8PRW7_9SPIR</name>
<dbReference type="AlphaFoldDB" id="C8PRW7"/>
<dbReference type="PANTHER" id="PTHR43357:SF4">
    <property type="entry name" value="INNER MEMBRANE ABC TRANSPORTER PERMEASE PROTEIN YDCV"/>
    <property type="match status" value="1"/>
</dbReference>
<dbReference type="Gene3D" id="1.10.3720.10">
    <property type="entry name" value="MetI-like"/>
    <property type="match status" value="2"/>
</dbReference>
<evidence type="ECO:0000259" key="9">
    <source>
        <dbReference type="PROSITE" id="PS50928"/>
    </source>
</evidence>
<dbReference type="Proteomes" id="UP000004509">
    <property type="component" value="Unassembled WGS sequence"/>
</dbReference>
<keyword evidence="4" id="KW-0997">Cell inner membrane</keyword>
<dbReference type="GO" id="GO:0055085">
    <property type="term" value="P:transmembrane transport"/>
    <property type="evidence" value="ECO:0007669"/>
    <property type="project" value="InterPro"/>
</dbReference>
<gene>
    <name evidence="10" type="ORF">TREVI0001_1131</name>
</gene>
<comment type="subcellular location">
    <subcellularLocation>
        <location evidence="1">Cell inner membrane</location>
        <topology evidence="1">Multi-pass membrane protein</topology>
    </subcellularLocation>
    <subcellularLocation>
        <location evidence="8">Cell membrane</location>
        <topology evidence="8">Multi-pass membrane protein</topology>
    </subcellularLocation>
</comment>
<dbReference type="InterPro" id="IPR035906">
    <property type="entry name" value="MetI-like_sf"/>
</dbReference>
<comment type="caution">
    <text evidence="10">The sequence shown here is derived from an EMBL/GenBank/DDBJ whole genome shotgun (WGS) entry which is preliminary data.</text>
</comment>
<evidence type="ECO:0000256" key="4">
    <source>
        <dbReference type="ARBA" id="ARBA00022519"/>
    </source>
</evidence>